<comment type="caution">
    <text evidence="3">The sequence shown here is derived from an EMBL/GenBank/DDBJ whole genome shotgun (WGS) entry which is preliminary data.</text>
</comment>
<keyword evidence="4" id="KW-1185">Reference proteome</keyword>
<organism evidence="3 4">
    <name type="scientific">Orchesella dallaii</name>
    <dbReference type="NCBI Taxonomy" id="48710"/>
    <lineage>
        <taxon>Eukaryota</taxon>
        <taxon>Metazoa</taxon>
        <taxon>Ecdysozoa</taxon>
        <taxon>Arthropoda</taxon>
        <taxon>Hexapoda</taxon>
        <taxon>Collembola</taxon>
        <taxon>Entomobryomorpha</taxon>
        <taxon>Entomobryoidea</taxon>
        <taxon>Orchesellidae</taxon>
        <taxon>Orchesellinae</taxon>
        <taxon>Orchesella</taxon>
    </lineage>
</organism>
<dbReference type="Proteomes" id="UP001642540">
    <property type="component" value="Unassembled WGS sequence"/>
</dbReference>
<proteinExistence type="predicted"/>
<evidence type="ECO:0000313" key="3">
    <source>
        <dbReference type="EMBL" id="CAL8132886.1"/>
    </source>
</evidence>
<evidence type="ECO:0000313" key="4">
    <source>
        <dbReference type="Proteomes" id="UP001642540"/>
    </source>
</evidence>
<feature type="compositionally biased region" description="Basic and acidic residues" evidence="1">
    <location>
        <begin position="232"/>
        <end position="266"/>
    </location>
</feature>
<feature type="signal peptide" evidence="2">
    <location>
        <begin position="1"/>
        <end position="19"/>
    </location>
</feature>
<evidence type="ECO:0000256" key="2">
    <source>
        <dbReference type="SAM" id="SignalP"/>
    </source>
</evidence>
<feature type="compositionally biased region" description="Basic and acidic residues" evidence="1">
    <location>
        <begin position="121"/>
        <end position="136"/>
    </location>
</feature>
<keyword evidence="2" id="KW-0732">Signal</keyword>
<feature type="region of interest" description="Disordered" evidence="1">
    <location>
        <begin position="95"/>
        <end position="324"/>
    </location>
</feature>
<sequence length="450" mass="49196">MNFKVVFVLAVAVVGCALAVPLEKEKEKEAAKPAAAPAKNDSLPLPPSGEKKEKTGRAIMDMSMPMMMNSGRPMMNSMGNMGNMNNMGMRLRRAAPEVEKKPEELPPKNDSLPTPAPTPKPKRDAEEHIKDEKKPLNETMPPKELADKDKKPLNATSPASPSKPKRDAEEAEKKPVDLSKKNETLALGAGNKTEEHKHSKRDAEEEIKKPLEGADKDKKPLNGTTPAPSPKPKRDAEEPPKEHEDKDKKPKEGAGKKPADLPKKNDTLFAAGDKTEEHKPTRSTMCDDEFGCESMSESHIRRRRSDYGSGSSQIRLAVRSRPVARAQQVRTVVRDDSYEDSEPLLIREAPVRKAVRVVAAAPTQTVRLEEDEPVLIREAAPVTVVRSAPRARVVAAAPARAVRVSSGGYDSEVVADEQVFDDDEGYGGEVRVAAAPVRARTVVRSRSSGY</sequence>
<accession>A0ABP1RQ18</accession>
<dbReference type="EMBL" id="CAXLJM020000094">
    <property type="protein sequence ID" value="CAL8132886.1"/>
    <property type="molecule type" value="Genomic_DNA"/>
</dbReference>
<feature type="chain" id="PRO_5046099395" evidence="2">
    <location>
        <begin position="20"/>
        <end position="450"/>
    </location>
</feature>
<protein>
    <submittedName>
        <fullName evidence="3">Uncharacterized protein</fullName>
    </submittedName>
</protein>
<feature type="region of interest" description="Disordered" evidence="1">
    <location>
        <begin position="28"/>
        <end position="56"/>
    </location>
</feature>
<reference evidence="3 4" key="1">
    <citation type="submission" date="2024-08" db="EMBL/GenBank/DDBJ databases">
        <authorList>
            <person name="Cucini C."/>
            <person name="Frati F."/>
        </authorList>
    </citation>
    <scope>NUCLEOTIDE SEQUENCE [LARGE SCALE GENOMIC DNA]</scope>
</reference>
<feature type="compositionally biased region" description="Basic and acidic residues" evidence="1">
    <location>
        <begin position="95"/>
        <end position="107"/>
    </location>
</feature>
<dbReference type="PROSITE" id="PS51257">
    <property type="entry name" value="PROKAR_LIPOPROTEIN"/>
    <property type="match status" value="1"/>
</dbReference>
<feature type="compositionally biased region" description="Basic and acidic residues" evidence="1">
    <location>
        <begin position="164"/>
        <end position="183"/>
    </location>
</feature>
<gene>
    <name evidence="3" type="ORF">ODALV1_LOCUS24808</name>
</gene>
<name>A0ABP1RQ18_9HEXA</name>
<evidence type="ECO:0000256" key="1">
    <source>
        <dbReference type="SAM" id="MobiDB-lite"/>
    </source>
</evidence>
<feature type="compositionally biased region" description="Basic and acidic residues" evidence="1">
    <location>
        <begin position="192"/>
        <end position="220"/>
    </location>
</feature>